<proteinExistence type="predicted"/>
<evidence type="ECO:0000313" key="2">
    <source>
        <dbReference type="Proteomes" id="UP000789525"/>
    </source>
</evidence>
<organism evidence="1 2">
    <name type="scientific">Acaulospora colombiana</name>
    <dbReference type="NCBI Taxonomy" id="27376"/>
    <lineage>
        <taxon>Eukaryota</taxon>
        <taxon>Fungi</taxon>
        <taxon>Fungi incertae sedis</taxon>
        <taxon>Mucoromycota</taxon>
        <taxon>Glomeromycotina</taxon>
        <taxon>Glomeromycetes</taxon>
        <taxon>Diversisporales</taxon>
        <taxon>Acaulosporaceae</taxon>
        <taxon>Acaulospora</taxon>
    </lineage>
</organism>
<sequence length="48" mass="5328">MEGIFNDIRSMEHHLNLTKAHPGSPGKRSSKPTASLPNDLIYCPQLPQ</sequence>
<accession>A0ACA9R7K1</accession>
<protein>
    <submittedName>
        <fullName evidence="1">337_t:CDS:1</fullName>
    </submittedName>
</protein>
<name>A0ACA9R7K1_9GLOM</name>
<feature type="non-terminal residue" evidence="1">
    <location>
        <position position="48"/>
    </location>
</feature>
<comment type="caution">
    <text evidence="1">The sequence shown here is derived from an EMBL/GenBank/DDBJ whole genome shotgun (WGS) entry which is preliminary data.</text>
</comment>
<dbReference type="EMBL" id="CAJVPT010071113">
    <property type="protein sequence ID" value="CAG8780253.1"/>
    <property type="molecule type" value="Genomic_DNA"/>
</dbReference>
<evidence type="ECO:0000313" key="1">
    <source>
        <dbReference type="EMBL" id="CAG8780253.1"/>
    </source>
</evidence>
<dbReference type="Proteomes" id="UP000789525">
    <property type="component" value="Unassembled WGS sequence"/>
</dbReference>
<reference evidence="1" key="1">
    <citation type="submission" date="2021-06" db="EMBL/GenBank/DDBJ databases">
        <authorList>
            <person name="Kallberg Y."/>
            <person name="Tangrot J."/>
            <person name="Rosling A."/>
        </authorList>
    </citation>
    <scope>NUCLEOTIDE SEQUENCE</scope>
    <source>
        <strain evidence="1">CL356</strain>
    </source>
</reference>
<keyword evidence="2" id="KW-1185">Reference proteome</keyword>
<gene>
    <name evidence="1" type="ORF">ACOLOM_LOCUS14290</name>
</gene>